<dbReference type="PANTHER" id="PTHR12128">
    <property type="entry name" value="DIHYDRODIPICOLINATE SYNTHASE"/>
    <property type="match status" value="1"/>
</dbReference>
<name>A0A645F3Z3_9ZZZZ</name>
<proteinExistence type="predicted"/>
<dbReference type="SUPFAM" id="SSF51569">
    <property type="entry name" value="Aldolase"/>
    <property type="match status" value="1"/>
</dbReference>
<dbReference type="EMBL" id="VSSQ01055149">
    <property type="protein sequence ID" value="MPN09055.1"/>
    <property type="molecule type" value="Genomic_DNA"/>
</dbReference>
<comment type="caution">
    <text evidence="2">The sequence shown here is derived from an EMBL/GenBank/DDBJ whole genome shotgun (WGS) entry which is preliminary data.</text>
</comment>
<evidence type="ECO:0000313" key="2">
    <source>
        <dbReference type="EMBL" id="MPN09055.1"/>
    </source>
</evidence>
<evidence type="ECO:0000256" key="1">
    <source>
        <dbReference type="ARBA" id="ARBA00023239"/>
    </source>
</evidence>
<dbReference type="InterPro" id="IPR013785">
    <property type="entry name" value="Aldolase_TIM"/>
</dbReference>
<dbReference type="InterPro" id="IPR002220">
    <property type="entry name" value="DapA-like"/>
</dbReference>
<dbReference type="EC" id="4.3.3.7" evidence="2"/>
<keyword evidence="1 2" id="KW-0456">Lyase</keyword>
<sequence length="152" mass="16899">MSIKPETYLELSTHQNIYATKEASGDISAIAKTAALCGDNLAIYSGNDDQTVPILSLGGKGIISVLGNIMPKEMHNLCKFYFAGMVEESVQLQLKLIDIMNMMFCDVSPMPVKATMELMGLCQRYCRLPLVGLNKKNKKELKEVMLKHKLIK</sequence>
<organism evidence="2">
    <name type="scientific">bioreactor metagenome</name>
    <dbReference type="NCBI Taxonomy" id="1076179"/>
    <lineage>
        <taxon>unclassified sequences</taxon>
        <taxon>metagenomes</taxon>
        <taxon>ecological metagenomes</taxon>
    </lineage>
</organism>
<dbReference type="GO" id="GO:0008840">
    <property type="term" value="F:4-hydroxy-tetrahydrodipicolinate synthase activity"/>
    <property type="evidence" value="ECO:0007669"/>
    <property type="project" value="UniProtKB-EC"/>
</dbReference>
<dbReference type="GO" id="GO:0005829">
    <property type="term" value="C:cytosol"/>
    <property type="evidence" value="ECO:0007669"/>
    <property type="project" value="TreeGrafter"/>
</dbReference>
<dbReference type="PANTHER" id="PTHR12128:SF66">
    <property type="entry name" value="4-HYDROXY-2-OXOGLUTARATE ALDOLASE, MITOCHONDRIAL"/>
    <property type="match status" value="1"/>
</dbReference>
<dbReference type="AlphaFoldDB" id="A0A645F3Z3"/>
<dbReference type="Gene3D" id="3.20.20.70">
    <property type="entry name" value="Aldolase class I"/>
    <property type="match status" value="1"/>
</dbReference>
<reference evidence="2" key="1">
    <citation type="submission" date="2019-08" db="EMBL/GenBank/DDBJ databases">
        <authorList>
            <person name="Kucharzyk K."/>
            <person name="Murdoch R.W."/>
            <person name="Higgins S."/>
            <person name="Loffler F."/>
        </authorList>
    </citation>
    <scope>NUCLEOTIDE SEQUENCE</scope>
</reference>
<dbReference type="Pfam" id="PF00701">
    <property type="entry name" value="DHDPS"/>
    <property type="match status" value="1"/>
</dbReference>
<protein>
    <submittedName>
        <fullName evidence="2">4-hydroxy-tetrahydrodipicolinate synthase</fullName>
        <ecNumber evidence="2">4.3.3.7</ecNumber>
    </submittedName>
</protein>
<gene>
    <name evidence="2" type="primary">dapA_61</name>
    <name evidence="2" type="ORF">SDC9_156343</name>
</gene>
<accession>A0A645F3Z3</accession>